<dbReference type="AlphaFoldDB" id="A0A6J2XNZ7"/>
<dbReference type="GeneID" id="115879745"/>
<comment type="similarity">
    <text evidence="1">Belongs to the SOSS-C family.</text>
</comment>
<protein>
    <submittedName>
        <fullName evidence="3 4">SOSS complex subunit C homolog B</fullName>
    </submittedName>
</protein>
<dbReference type="Proteomes" id="UP000504635">
    <property type="component" value="Unplaced"/>
</dbReference>
<dbReference type="RefSeq" id="XP_030752595.1">
    <property type="nucleotide sequence ID" value="XM_030896735.1"/>
</dbReference>
<dbReference type="RefSeq" id="XP_030752587.1">
    <property type="nucleotide sequence ID" value="XM_030896727.1"/>
</dbReference>
<dbReference type="Pfam" id="PF15925">
    <property type="entry name" value="SOSSC"/>
    <property type="match status" value="1"/>
</dbReference>
<evidence type="ECO:0000313" key="3">
    <source>
        <dbReference type="RefSeq" id="XP_030752587.1"/>
    </source>
</evidence>
<dbReference type="GO" id="GO:0070876">
    <property type="term" value="C:SOSS complex"/>
    <property type="evidence" value="ECO:0007669"/>
    <property type="project" value="InterPro"/>
</dbReference>
<proteinExistence type="inferred from homology"/>
<organism evidence="2 4">
    <name type="scientific">Sitophilus oryzae</name>
    <name type="common">Rice weevil</name>
    <name type="synonym">Curculio oryzae</name>
    <dbReference type="NCBI Taxonomy" id="7048"/>
    <lineage>
        <taxon>Eukaryota</taxon>
        <taxon>Metazoa</taxon>
        <taxon>Ecdysozoa</taxon>
        <taxon>Arthropoda</taxon>
        <taxon>Hexapoda</taxon>
        <taxon>Insecta</taxon>
        <taxon>Pterygota</taxon>
        <taxon>Neoptera</taxon>
        <taxon>Endopterygota</taxon>
        <taxon>Coleoptera</taxon>
        <taxon>Polyphaga</taxon>
        <taxon>Cucujiformia</taxon>
        <taxon>Curculionidae</taxon>
        <taxon>Dryophthorinae</taxon>
        <taxon>Sitophilus</taxon>
    </lineage>
</organism>
<dbReference type="GO" id="GO:0006281">
    <property type="term" value="P:DNA repair"/>
    <property type="evidence" value="ECO:0007669"/>
    <property type="project" value="InterPro"/>
</dbReference>
<evidence type="ECO:0000313" key="4">
    <source>
        <dbReference type="RefSeq" id="XP_030752595.1"/>
    </source>
</evidence>
<dbReference type="PANTHER" id="PTHR31526:SF2">
    <property type="entry name" value="SOSS COMPLEX SUBUNIT C"/>
    <property type="match status" value="1"/>
</dbReference>
<accession>A0A6J2XNZ7</accession>
<dbReference type="GO" id="GO:0005654">
    <property type="term" value="C:nucleoplasm"/>
    <property type="evidence" value="ECO:0007669"/>
    <property type="project" value="TreeGrafter"/>
</dbReference>
<sequence length="99" mass="10909">MAYPQPNAQRELANRKILEELQLKKQLLLKQGVASTLNSSALPVLGSTTVQNNDGHSMNSHQQRAALQTANSQSMGYFISQDSLFGNLILPVLPRFDSK</sequence>
<evidence type="ECO:0000313" key="2">
    <source>
        <dbReference type="Proteomes" id="UP000504635"/>
    </source>
</evidence>
<dbReference type="PANTHER" id="PTHR31526">
    <property type="entry name" value="SOSS COMPLEX SUBUNIT C"/>
    <property type="match status" value="1"/>
</dbReference>
<dbReference type="OrthoDB" id="419617at2759"/>
<name>A0A6J2XNZ7_SITOR</name>
<reference evidence="3 4" key="1">
    <citation type="submission" date="2025-04" db="UniProtKB">
        <authorList>
            <consortium name="RefSeq"/>
        </authorList>
    </citation>
    <scope>IDENTIFICATION</scope>
    <source>
        <tissue evidence="3 4">Gonads</tissue>
    </source>
</reference>
<keyword evidence="2" id="KW-1185">Reference proteome</keyword>
<dbReference type="InterPro" id="IPR031821">
    <property type="entry name" value="SOSSC"/>
</dbReference>
<dbReference type="KEGG" id="soy:115879745"/>
<evidence type="ECO:0000256" key="1">
    <source>
        <dbReference type="ARBA" id="ARBA00007829"/>
    </source>
</evidence>
<gene>
    <name evidence="3 4" type="primary">LOC115879745</name>
</gene>